<keyword evidence="3" id="KW-1185">Reference proteome</keyword>
<keyword evidence="1" id="KW-0812">Transmembrane</keyword>
<sequence>MHRAVVHLAVPPGGDTDPTFLKWGFGILGVFVVLSVLASWETRRQRRKIPLDQLVEELGRKIRTGVPNVRGHVRIDPSEFPGISDADAERIAGEQGFLRQTHGTKGLWLFYREGTRPGSSSEADVLGGPPVEVLRDSEAARRTAAWIRERDGIDVLDGTTVEEAEKGMRKARSKADRNFVGAFFCVLAGVPIVSALVGAWVNSGPPGMGGIDDVVFVIVAHTLGVLLPVGSVRMFKKSRRARREGRGRYGPVLAAYGEVVAARENERRTGKDR</sequence>
<name>A0ABP5ZSG7_9ACTN</name>
<gene>
    <name evidence="2" type="ORF">GCM10010406_42470</name>
</gene>
<keyword evidence="1" id="KW-1133">Transmembrane helix</keyword>
<evidence type="ECO:0000256" key="1">
    <source>
        <dbReference type="SAM" id="Phobius"/>
    </source>
</evidence>
<feature type="transmembrane region" description="Helical" evidence="1">
    <location>
        <begin position="214"/>
        <end position="235"/>
    </location>
</feature>
<organism evidence="2 3">
    <name type="scientific">Streptomyces thermolineatus</name>
    <dbReference type="NCBI Taxonomy" id="44033"/>
    <lineage>
        <taxon>Bacteria</taxon>
        <taxon>Bacillati</taxon>
        <taxon>Actinomycetota</taxon>
        <taxon>Actinomycetes</taxon>
        <taxon>Kitasatosporales</taxon>
        <taxon>Streptomycetaceae</taxon>
        <taxon>Streptomyces</taxon>
    </lineage>
</organism>
<dbReference type="RefSeq" id="WP_344384785.1">
    <property type="nucleotide sequence ID" value="NZ_BAAATA010000030.1"/>
</dbReference>
<keyword evidence="1" id="KW-0472">Membrane</keyword>
<comment type="caution">
    <text evidence="2">The sequence shown here is derived from an EMBL/GenBank/DDBJ whole genome shotgun (WGS) entry which is preliminary data.</text>
</comment>
<proteinExistence type="predicted"/>
<feature type="transmembrane region" description="Helical" evidence="1">
    <location>
        <begin position="179"/>
        <end position="202"/>
    </location>
</feature>
<evidence type="ECO:0008006" key="4">
    <source>
        <dbReference type="Google" id="ProtNLM"/>
    </source>
</evidence>
<accession>A0ABP5ZSG7</accession>
<evidence type="ECO:0000313" key="2">
    <source>
        <dbReference type="EMBL" id="GAA2501490.1"/>
    </source>
</evidence>
<dbReference type="EMBL" id="BAAATA010000030">
    <property type="protein sequence ID" value="GAA2501490.1"/>
    <property type="molecule type" value="Genomic_DNA"/>
</dbReference>
<reference evidence="3" key="1">
    <citation type="journal article" date="2019" name="Int. J. Syst. Evol. Microbiol.">
        <title>The Global Catalogue of Microorganisms (GCM) 10K type strain sequencing project: providing services to taxonomists for standard genome sequencing and annotation.</title>
        <authorList>
            <consortium name="The Broad Institute Genomics Platform"/>
            <consortium name="The Broad Institute Genome Sequencing Center for Infectious Disease"/>
            <person name="Wu L."/>
            <person name="Ma J."/>
        </authorList>
    </citation>
    <scope>NUCLEOTIDE SEQUENCE [LARGE SCALE GENOMIC DNA]</scope>
    <source>
        <strain evidence="3">JCM 6307</strain>
    </source>
</reference>
<feature type="transmembrane region" description="Helical" evidence="1">
    <location>
        <begin position="20"/>
        <end position="40"/>
    </location>
</feature>
<evidence type="ECO:0000313" key="3">
    <source>
        <dbReference type="Proteomes" id="UP001501358"/>
    </source>
</evidence>
<protein>
    <recommendedName>
        <fullName evidence="4">Integral membrane protein</fullName>
    </recommendedName>
</protein>
<dbReference type="Proteomes" id="UP001501358">
    <property type="component" value="Unassembled WGS sequence"/>
</dbReference>